<dbReference type="OrthoDB" id="3699209at2"/>
<sequence length="87" mass="10195">MPTARRRYQITETDDILRALDAAARVWPNEPRAKLVLRVLRVGAAEVSRQDRTRLEARLAALQRVRGRYSEGFDESFRTRLLDDWPE</sequence>
<reference evidence="1 2" key="1">
    <citation type="submission" date="2019-03" db="EMBL/GenBank/DDBJ databases">
        <title>Genomics of glacier-inhabiting Cryobacterium strains.</title>
        <authorList>
            <person name="Liu Q."/>
            <person name="Xin Y.-H."/>
        </authorList>
    </citation>
    <scope>NUCLEOTIDE SEQUENCE [LARGE SCALE GENOMIC DNA]</scope>
    <source>
        <strain evidence="1 2">Hh14</strain>
    </source>
</reference>
<proteinExistence type="predicted"/>
<comment type="caution">
    <text evidence="1">The sequence shown here is derived from an EMBL/GenBank/DDBJ whole genome shotgun (WGS) entry which is preliminary data.</text>
</comment>
<organism evidence="1 2">
    <name type="scientific">Cryobacterium frigoriphilum</name>
    <dbReference type="NCBI Taxonomy" id="1259150"/>
    <lineage>
        <taxon>Bacteria</taxon>
        <taxon>Bacillati</taxon>
        <taxon>Actinomycetota</taxon>
        <taxon>Actinomycetes</taxon>
        <taxon>Micrococcales</taxon>
        <taxon>Microbacteriaceae</taxon>
        <taxon>Cryobacterium</taxon>
    </lineage>
</organism>
<evidence type="ECO:0000313" key="1">
    <source>
        <dbReference type="EMBL" id="TFD46391.1"/>
    </source>
</evidence>
<name>A0A4R8ZUS1_9MICO</name>
<gene>
    <name evidence="1" type="ORF">E3T55_17440</name>
</gene>
<accession>A0A4R8ZUS1</accession>
<protein>
    <submittedName>
        <fullName evidence="1">Uncharacterized protein</fullName>
    </submittedName>
</protein>
<dbReference type="Proteomes" id="UP000297447">
    <property type="component" value="Unassembled WGS sequence"/>
</dbReference>
<dbReference type="AlphaFoldDB" id="A0A4R8ZUS1"/>
<keyword evidence="2" id="KW-1185">Reference proteome</keyword>
<evidence type="ECO:0000313" key="2">
    <source>
        <dbReference type="Proteomes" id="UP000297447"/>
    </source>
</evidence>
<dbReference type="EMBL" id="SOHE01000074">
    <property type="protein sequence ID" value="TFD46391.1"/>
    <property type="molecule type" value="Genomic_DNA"/>
</dbReference>
<dbReference type="RefSeq" id="WP_134520816.1">
    <property type="nucleotide sequence ID" value="NZ_SOHE01000074.1"/>
</dbReference>